<protein>
    <recommendedName>
        <fullName evidence="2">Prolamin-like domain-containing protein</fullName>
    </recommendedName>
</protein>
<gene>
    <name evidence="3" type="ORF">TAV2_LOCUS20280</name>
</gene>
<dbReference type="Pfam" id="PF05617">
    <property type="entry name" value="Prolamin_like"/>
    <property type="match status" value="1"/>
</dbReference>
<dbReference type="GO" id="GO:0080155">
    <property type="term" value="P:regulation of double fertilization forming a zygote and endosperm"/>
    <property type="evidence" value="ECO:0007669"/>
    <property type="project" value="TreeGrafter"/>
</dbReference>
<evidence type="ECO:0000259" key="2">
    <source>
        <dbReference type="Pfam" id="PF05617"/>
    </source>
</evidence>
<sequence>MRDPSSSDLLSTILEINKIVFTGKFESVGTKCSKVFMEVDEKCWPQMFPLNPLFPPILKDDLLSHQHSSSHTQVVKWLYV</sequence>
<accession>A0AAU9SKQ1</accession>
<feature type="non-terminal residue" evidence="3">
    <location>
        <position position="80"/>
    </location>
</feature>
<dbReference type="GO" id="GO:0005576">
    <property type="term" value="C:extracellular region"/>
    <property type="evidence" value="ECO:0007669"/>
    <property type="project" value="TreeGrafter"/>
</dbReference>
<dbReference type="PANTHER" id="PTHR31181:SF53">
    <property type="entry name" value="EGG CELL-SECRETED-LIKE PROTEIN-RELATED"/>
    <property type="match status" value="1"/>
</dbReference>
<organism evidence="3 4">
    <name type="scientific">Thlaspi arvense</name>
    <name type="common">Field penny-cress</name>
    <dbReference type="NCBI Taxonomy" id="13288"/>
    <lineage>
        <taxon>Eukaryota</taxon>
        <taxon>Viridiplantae</taxon>
        <taxon>Streptophyta</taxon>
        <taxon>Embryophyta</taxon>
        <taxon>Tracheophyta</taxon>
        <taxon>Spermatophyta</taxon>
        <taxon>Magnoliopsida</taxon>
        <taxon>eudicotyledons</taxon>
        <taxon>Gunneridae</taxon>
        <taxon>Pentapetalae</taxon>
        <taxon>rosids</taxon>
        <taxon>malvids</taxon>
        <taxon>Brassicales</taxon>
        <taxon>Brassicaceae</taxon>
        <taxon>Thlaspideae</taxon>
        <taxon>Thlaspi</taxon>
    </lineage>
</organism>
<reference evidence="3 4" key="1">
    <citation type="submission" date="2022-03" db="EMBL/GenBank/DDBJ databases">
        <authorList>
            <person name="Nunn A."/>
            <person name="Chopra R."/>
            <person name="Nunn A."/>
            <person name="Contreras Garrido A."/>
        </authorList>
    </citation>
    <scope>NUCLEOTIDE SEQUENCE [LARGE SCALE GENOMIC DNA]</scope>
</reference>
<dbReference type="InterPro" id="IPR008502">
    <property type="entry name" value="Prolamin-like"/>
</dbReference>
<evidence type="ECO:0000313" key="3">
    <source>
        <dbReference type="EMBL" id="CAH2070040.1"/>
    </source>
</evidence>
<feature type="domain" description="Prolamin-like" evidence="2">
    <location>
        <begin position="15"/>
        <end position="61"/>
    </location>
</feature>
<proteinExistence type="predicted"/>
<dbReference type="Proteomes" id="UP000836841">
    <property type="component" value="Chromosome 6"/>
</dbReference>
<name>A0AAU9SKQ1_THLAR</name>
<dbReference type="GO" id="GO:2000008">
    <property type="term" value="P:regulation of protein localization to cell surface"/>
    <property type="evidence" value="ECO:0007669"/>
    <property type="project" value="TreeGrafter"/>
</dbReference>
<dbReference type="EMBL" id="OU466862">
    <property type="protein sequence ID" value="CAH2070040.1"/>
    <property type="molecule type" value="Genomic_DNA"/>
</dbReference>
<keyword evidence="4" id="KW-1185">Reference proteome</keyword>
<dbReference type="GO" id="GO:0009567">
    <property type="term" value="P:double fertilization forming a zygote and endosperm"/>
    <property type="evidence" value="ECO:0007669"/>
    <property type="project" value="TreeGrafter"/>
</dbReference>
<evidence type="ECO:0000256" key="1">
    <source>
        <dbReference type="ARBA" id="ARBA00022729"/>
    </source>
</evidence>
<evidence type="ECO:0000313" key="4">
    <source>
        <dbReference type="Proteomes" id="UP000836841"/>
    </source>
</evidence>
<keyword evidence="1" id="KW-0732">Signal</keyword>
<dbReference type="PANTHER" id="PTHR31181">
    <property type="entry name" value="EGG CELL-SECRETED PROTEIN 1.4"/>
    <property type="match status" value="1"/>
</dbReference>
<dbReference type="AlphaFoldDB" id="A0AAU9SKQ1"/>
<dbReference type="GO" id="GO:0031982">
    <property type="term" value="C:vesicle"/>
    <property type="evidence" value="ECO:0007669"/>
    <property type="project" value="TreeGrafter"/>
</dbReference>